<gene>
    <name evidence="2" type="ORF">LMG29739_02270</name>
</gene>
<evidence type="ECO:0008006" key="4">
    <source>
        <dbReference type="Google" id="ProtNLM"/>
    </source>
</evidence>
<feature type="chain" id="PRO_5026762990" description="Protein TolB" evidence="1">
    <location>
        <begin position="24"/>
        <end position="220"/>
    </location>
</feature>
<evidence type="ECO:0000313" key="3">
    <source>
        <dbReference type="Proteomes" id="UP000494329"/>
    </source>
</evidence>
<name>A0A6J5DR24_9BURK</name>
<evidence type="ECO:0000313" key="2">
    <source>
        <dbReference type="EMBL" id="CAB3755731.1"/>
    </source>
</evidence>
<protein>
    <recommendedName>
        <fullName evidence="4">Protein TolB</fullName>
    </recommendedName>
</protein>
<proteinExistence type="predicted"/>
<dbReference type="AlphaFoldDB" id="A0A6J5DR24"/>
<keyword evidence="3" id="KW-1185">Reference proteome</keyword>
<evidence type="ECO:0000256" key="1">
    <source>
        <dbReference type="SAM" id="SignalP"/>
    </source>
</evidence>
<dbReference type="EMBL" id="CADIKF010000014">
    <property type="protein sequence ID" value="CAB3755731.1"/>
    <property type="molecule type" value="Genomic_DNA"/>
</dbReference>
<dbReference type="InterPro" id="IPR011042">
    <property type="entry name" value="6-blade_b-propeller_TolB-like"/>
</dbReference>
<keyword evidence="1" id="KW-0732">Signal</keyword>
<sequence length="220" mass="22799">MKPALPAIAALGCLAIAFHPSWAAAPIGAVSVQEGNIVYTAPGGATEALTETGADDAPALSPAGDAIAFTRLTRDVDEAHDSPAVRDLWVIRLKDHKAVRLVTGKPAGKGKPANVLADIDHPIFSPDGATVYFLTAASSDSAAIHAVPAAGGPQRYVTDGNALSVVTRGKYAGSLMVEQHRVMADHGSWDPEVLVSPAGKMIKVVGEDPNALRSVEREQN</sequence>
<dbReference type="SUPFAM" id="SSF69304">
    <property type="entry name" value="Tricorn protease N-terminal domain"/>
    <property type="match status" value="1"/>
</dbReference>
<accession>A0A6J5DR24</accession>
<organism evidence="2 3">
    <name type="scientific">Paraburkholderia solisilvae</name>
    <dbReference type="NCBI Taxonomy" id="624376"/>
    <lineage>
        <taxon>Bacteria</taxon>
        <taxon>Pseudomonadati</taxon>
        <taxon>Pseudomonadota</taxon>
        <taxon>Betaproteobacteria</taxon>
        <taxon>Burkholderiales</taxon>
        <taxon>Burkholderiaceae</taxon>
        <taxon>Paraburkholderia</taxon>
    </lineage>
</organism>
<dbReference type="RefSeq" id="WP_175110990.1">
    <property type="nucleotide sequence ID" value="NZ_CADIKF010000014.1"/>
</dbReference>
<feature type="signal peptide" evidence="1">
    <location>
        <begin position="1"/>
        <end position="23"/>
    </location>
</feature>
<dbReference type="Gene3D" id="2.120.10.30">
    <property type="entry name" value="TolB, C-terminal domain"/>
    <property type="match status" value="1"/>
</dbReference>
<reference evidence="2 3" key="1">
    <citation type="submission" date="2020-04" db="EMBL/GenBank/DDBJ databases">
        <authorList>
            <person name="De Canck E."/>
        </authorList>
    </citation>
    <scope>NUCLEOTIDE SEQUENCE [LARGE SCALE GENOMIC DNA]</scope>
    <source>
        <strain evidence="2 3">LMG 29739</strain>
    </source>
</reference>
<dbReference type="Proteomes" id="UP000494329">
    <property type="component" value="Unassembled WGS sequence"/>
</dbReference>